<dbReference type="PANTHER" id="PTHR33164">
    <property type="entry name" value="TRANSCRIPTIONAL REGULATOR, MARR FAMILY"/>
    <property type="match status" value="1"/>
</dbReference>
<dbReference type="InterPro" id="IPR000835">
    <property type="entry name" value="HTH_MarR-typ"/>
</dbReference>
<evidence type="ECO:0000259" key="4">
    <source>
        <dbReference type="PROSITE" id="PS50995"/>
    </source>
</evidence>
<sequence length="151" mass="16700">MVDVESTQSVDRLPDRLPGVADLPDRIARLATAARALSRELNTILAEDGLREDHWRVMHLLTRSHGLLMGEISQSLVLPPATTTRLVDELTDSGLVFRRPQPEDARKLAAYLSRTGQAKYDRTLSLLHARQEELGGLLGEADLPRTAPTES</sequence>
<keyword evidence="6" id="KW-1185">Reference proteome</keyword>
<dbReference type="InterPro" id="IPR039422">
    <property type="entry name" value="MarR/SlyA-like"/>
</dbReference>
<comment type="caution">
    <text evidence="5">The sequence shown here is derived from an EMBL/GenBank/DDBJ whole genome shotgun (WGS) entry which is preliminary data.</text>
</comment>
<dbReference type="PANTHER" id="PTHR33164:SF64">
    <property type="entry name" value="TRANSCRIPTIONAL REGULATOR SLYA"/>
    <property type="match status" value="1"/>
</dbReference>
<reference evidence="5 6" key="1">
    <citation type="submission" date="2024-03" db="EMBL/GenBank/DDBJ databases">
        <title>First Report of Pectobacterium brasiliscabiei causing potato scab in china.</title>
        <authorList>
            <person name="Handique U."/>
        </authorList>
    </citation>
    <scope>NUCLEOTIDE SEQUENCE [LARGE SCALE GENOMIC DNA]</scope>
    <source>
        <strain evidence="5 6">ZRIMU1503</strain>
    </source>
</reference>
<dbReference type="RefSeq" id="WP_336542559.1">
    <property type="nucleotide sequence ID" value="NZ_JBBAYL010000029.1"/>
</dbReference>
<evidence type="ECO:0000256" key="3">
    <source>
        <dbReference type="ARBA" id="ARBA00023163"/>
    </source>
</evidence>
<dbReference type="SMART" id="SM00347">
    <property type="entry name" value="HTH_MARR"/>
    <property type="match status" value="1"/>
</dbReference>
<keyword evidence="1" id="KW-0805">Transcription regulation</keyword>
<evidence type="ECO:0000313" key="6">
    <source>
        <dbReference type="Proteomes" id="UP001365781"/>
    </source>
</evidence>
<dbReference type="InterPro" id="IPR036390">
    <property type="entry name" value="WH_DNA-bd_sf"/>
</dbReference>
<name>A0ABU8GN64_9ACTN</name>
<organism evidence="5 6">
    <name type="scientific">Streptomyces brasiliscabiei</name>
    <dbReference type="NCBI Taxonomy" id="2736302"/>
    <lineage>
        <taxon>Bacteria</taxon>
        <taxon>Bacillati</taxon>
        <taxon>Actinomycetota</taxon>
        <taxon>Actinomycetes</taxon>
        <taxon>Kitasatosporales</taxon>
        <taxon>Streptomycetaceae</taxon>
        <taxon>Streptomyces</taxon>
    </lineage>
</organism>
<gene>
    <name evidence="5" type="ORF">WB403_36280</name>
</gene>
<keyword evidence="3" id="KW-0804">Transcription</keyword>
<evidence type="ECO:0000313" key="5">
    <source>
        <dbReference type="EMBL" id="MEI5614603.1"/>
    </source>
</evidence>
<accession>A0ABU8GN64</accession>
<dbReference type="Pfam" id="PF12802">
    <property type="entry name" value="MarR_2"/>
    <property type="match status" value="1"/>
</dbReference>
<dbReference type="EMBL" id="JBBAYM010000030">
    <property type="protein sequence ID" value="MEI5614603.1"/>
    <property type="molecule type" value="Genomic_DNA"/>
</dbReference>
<proteinExistence type="predicted"/>
<dbReference type="Gene3D" id="1.10.10.10">
    <property type="entry name" value="Winged helix-like DNA-binding domain superfamily/Winged helix DNA-binding domain"/>
    <property type="match status" value="1"/>
</dbReference>
<dbReference type="SUPFAM" id="SSF46785">
    <property type="entry name" value="Winged helix' DNA-binding domain"/>
    <property type="match status" value="1"/>
</dbReference>
<evidence type="ECO:0000256" key="2">
    <source>
        <dbReference type="ARBA" id="ARBA00023125"/>
    </source>
</evidence>
<evidence type="ECO:0000256" key="1">
    <source>
        <dbReference type="ARBA" id="ARBA00023015"/>
    </source>
</evidence>
<protein>
    <submittedName>
        <fullName evidence="5">MarR family transcriptional regulator</fullName>
    </submittedName>
</protein>
<dbReference type="InterPro" id="IPR036388">
    <property type="entry name" value="WH-like_DNA-bd_sf"/>
</dbReference>
<dbReference type="Proteomes" id="UP001365781">
    <property type="component" value="Unassembled WGS sequence"/>
</dbReference>
<keyword evidence="2" id="KW-0238">DNA-binding</keyword>
<feature type="domain" description="HTH marR-type" evidence="4">
    <location>
        <begin position="23"/>
        <end position="151"/>
    </location>
</feature>
<dbReference type="PROSITE" id="PS50995">
    <property type="entry name" value="HTH_MARR_2"/>
    <property type="match status" value="1"/>
</dbReference>